<evidence type="ECO:0000313" key="9">
    <source>
        <dbReference type="EMBL" id="TCO84683.1"/>
    </source>
</evidence>
<feature type="transmembrane region" description="Helical" evidence="8">
    <location>
        <begin position="12"/>
        <end position="34"/>
    </location>
</feature>
<dbReference type="OrthoDB" id="9793390at2"/>
<reference evidence="9 10" key="1">
    <citation type="submission" date="2019-03" db="EMBL/GenBank/DDBJ databases">
        <title>Genomic Encyclopedia of Type Strains, Phase IV (KMG-IV): sequencing the most valuable type-strain genomes for metagenomic binning, comparative biology and taxonomic classification.</title>
        <authorList>
            <person name="Goeker M."/>
        </authorList>
    </citation>
    <scope>NUCLEOTIDE SEQUENCE [LARGE SCALE GENOMIC DNA]</scope>
    <source>
        <strain evidence="9 10">DSM 28559</strain>
    </source>
</reference>
<feature type="transmembrane region" description="Helical" evidence="8">
    <location>
        <begin position="260"/>
        <end position="286"/>
    </location>
</feature>
<evidence type="ECO:0000256" key="6">
    <source>
        <dbReference type="ARBA" id="ARBA00022989"/>
    </source>
</evidence>
<dbReference type="Proteomes" id="UP000295711">
    <property type="component" value="Unassembled WGS sequence"/>
</dbReference>
<comment type="subcellular location">
    <subcellularLocation>
        <location evidence="1">Cell membrane</location>
        <topology evidence="1">Multi-pass membrane protein</topology>
    </subcellularLocation>
</comment>
<proteinExistence type="inferred from homology"/>
<comment type="similarity">
    <text evidence="2">Belongs to the autoinducer-2 exporter (AI-2E) (TC 2.A.86) family.</text>
</comment>
<evidence type="ECO:0000256" key="7">
    <source>
        <dbReference type="ARBA" id="ARBA00023136"/>
    </source>
</evidence>
<dbReference type="GO" id="GO:0055085">
    <property type="term" value="P:transmembrane transport"/>
    <property type="evidence" value="ECO:0007669"/>
    <property type="project" value="TreeGrafter"/>
</dbReference>
<keyword evidence="10" id="KW-1185">Reference proteome</keyword>
<evidence type="ECO:0000256" key="4">
    <source>
        <dbReference type="ARBA" id="ARBA00022475"/>
    </source>
</evidence>
<name>A0A4R2LFK2_9FIRM</name>
<keyword evidence="7 8" id="KW-0472">Membrane</keyword>
<dbReference type="GO" id="GO:0005886">
    <property type="term" value="C:plasma membrane"/>
    <property type="evidence" value="ECO:0007669"/>
    <property type="project" value="UniProtKB-SubCell"/>
</dbReference>
<dbReference type="AlphaFoldDB" id="A0A4R2LFK2"/>
<keyword evidence="3" id="KW-0813">Transport</keyword>
<feature type="transmembrane region" description="Helical" evidence="8">
    <location>
        <begin position="323"/>
        <end position="356"/>
    </location>
</feature>
<dbReference type="Pfam" id="PF01594">
    <property type="entry name" value="AI-2E_transport"/>
    <property type="match status" value="1"/>
</dbReference>
<dbReference type="RefSeq" id="WP_132091428.1">
    <property type="nucleotide sequence ID" value="NZ_JANKAQ010000021.1"/>
</dbReference>
<keyword evidence="5 8" id="KW-0812">Transmembrane</keyword>
<evidence type="ECO:0000256" key="3">
    <source>
        <dbReference type="ARBA" id="ARBA00022448"/>
    </source>
</evidence>
<dbReference type="EMBL" id="SLXA01000006">
    <property type="protein sequence ID" value="TCO84683.1"/>
    <property type="molecule type" value="Genomic_DNA"/>
</dbReference>
<organism evidence="9 10">
    <name type="scientific">Frisingicoccus caecimuris</name>
    <dbReference type="NCBI Taxonomy" id="1796636"/>
    <lineage>
        <taxon>Bacteria</taxon>
        <taxon>Bacillati</taxon>
        <taxon>Bacillota</taxon>
        <taxon>Clostridia</taxon>
        <taxon>Lachnospirales</taxon>
        <taxon>Lachnospiraceae</taxon>
        <taxon>Frisingicoccus</taxon>
    </lineage>
</organism>
<dbReference type="PANTHER" id="PTHR21716">
    <property type="entry name" value="TRANSMEMBRANE PROTEIN"/>
    <property type="match status" value="1"/>
</dbReference>
<feature type="transmembrane region" description="Helical" evidence="8">
    <location>
        <begin position="40"/>
        <end position="60"/>
    </location>
</feature>
<accession>A0A4R2LFK2</accession>
<dbReference type="PANTHER" id="PTHR21716:SF53">
    <property type="entry name" value="PERMEASE PERM-RELATED"/>
    <property type="match status" value="1"/>
</dbReference>
<keyword evidence="6 8" id="KW-1133">Transmembrane helix</keyword>
<dbReference type="InterPro" id="IPR002549">
    <property type="entry name" value="AI-2E-like"/>
</dbReference>
<evidence type="ECO:0000256" key="2">
    <source>
        <dbReference type="ARBA" id="ARBA00009773"/>
    </source>
</evidence>
<sequence length="372" mass="41143">MERRSVRQWMVVMTYVVFLIIIIVHSGYICRQLVFAGRQFIPVVSAGILALVLNHPYEYVRHFYENKGKIPKKAARTCSLLTVYLGVVGVVAAVFCFALPRLISSLQQFIENREAYMQAFEKSLVVLIEKAGIKNLDISPLMEGISGYLGRLDQTMDVLLPQMARMTTGVFRTAATVGIVTVLSAYILFDKEKLERQMKRLYRAYMPQALYRPVKSMILTGIEVFENFVAGQGIESLILGSLCFAGMFILGLEYSGLVSLIVGLTAFIPILGAYIGGGVGALLLMFISMKKAVTFLIFFIILQQVENNLIYPRVVGKRTGLPGLWVLAAVTVGGGLAGIVGMVLSVPTATFAYVLLSRGVARREETDLQQRE</sequence>
<evidence type="ECO:0000256" key="8">
    <source>
        <dbReference type="SAM" id="Phobius"/>
    </source>
</evidence>
<gene>
    <name evidence="9" type="ORF">EV212_106111</name>
</gene>
<comment type="caution">
    <text evidence="9">The sequence shown here is derived from an EMBL/GenBank/DDBJ whole genome shotgun (WGS) entry which is preliminary data.</text>
</comment>
<evidence type="ECO:0000256" key="1">
    <source>
        <dbReference type="ARBA" id="ARBA00004651"/>
    </source>
</evidence>
<protein>
    <submittedName>
        <fullName evidence="9">Putative PurR-regulated permease PerM</fullName>
    </submittedName>
</protein>
<evidence type="ECO:0000256" key="5">
    <source>
        <dbReference type="ARBA" id="ARBA00022692"/>
    </source>
</evidence>
<evidence type="ECO:0000313" key="10">
    <source>
        <dbReference type="Proteomes" id="UP000295711"/>
    </source>
</evidence>
<feature type="transmembrane region" description="Helical" evidence="8">
    <location>
        <begin position="81"/>
        <end position="103"/>
    </location>
</feature>
<feature type="transmembrane region" description="Helical" evidence="8">
    <location>
        <begin position="169"/>
        <end position="189"/>
    </location>
</feature>
<keyword evidence="4" id="KW-1003">Cell membrane</keyword>